<dbReference type="InterPro" id="IPR023408">
    <property type="entry name" value="MscS_beta-dom_sf"/>
</dbReference>
<feature type="transmembrane region" description="Helical" evidence="7">
    <location>
        <begin position="20"/>
        <end position="38"/>
    </location>
</feature>
<dbReference type="SUPFAM" id="SSF82689">
    <property type="entry name" value="Mechanosensitive channel protein MscS (YggB), C-terminal domain"/>
    <property type="match status" value="1"/>
</dbReference>
<keyword evidence="5 7" id="KW-1133">Transmembrane helix</keyword>
<feature type="domain" description="Mechanosensitive ion channel MscS" evidence="8">
    <location>
        <begin position="119"/>
        <end position="189"/>
    </location>
</feature>
<dbReference type="SUPFAM" id="SSF50182">
    <property type="entry name" value="Sm-like ribonucleoproteins"/>
    <property type="match status" value="1"/>
</dbReference>
<evidence type="ECO:0000256" key="3">
    <source>
        <dbReference type="ARBA" id="ARBA00022475"/>
    </source>
</evidence>
<dbReference type="Gene3D" id="3.30.70.100">
    <property type="match status" value="1"/>
</dbReference>
<evidence type="ECO:0000256" key="4">
    <source>
        <dbReference type="ARBA" id="ARBA00022692"/>
    </source>
</evidence>
<dbReference type="Pfam" id="PF21082">
    <property type="entry name" value="MS_channel_3rd"/>
    <property type="match status" value="1"/>
</dbReference>
<evidence type="ECO:0000259" key="8">
    <source>
        <dbReference type="Pfam" id="PF00924"/>
    </source>
</evidence>
<dbReference type="InterPro" id="IPR049278">
    <property type="entry name" value="MS_channel_C"/>
</dbReference>
<sequence>MDVLAIAPLSNLTDWVRGRGLAVVMIVVGAVLLARFVTWLGGKITSRIDAGASGGDALVRSEAAKHRHSLTQVLQWVAVVVIYTVATVTVLSTLGLPVTSLVAPATVLGVGLGFGAQRIVQDVLAGFFLITERQYGFGDVVSIAVVGGGDPAEGTVEDVTLRITRMRSMNGEVVIIPNGQIVKVINLSRDWARAVIDVPVPASTDVSHVQDVLREVGEEAFADEHLTKLLLDAPSVMGVTSLGLDEVNVRIVARTLPGKQFDVGRDLRSRIALAFRREGIVVRPQSPEEPVTAHDPREVSS</sequence>
<keyword evidence="6 7" id="KW-0472">Membrane</keyword>
<dbReference type="InterPro" id="IPR011066">
    <property type="entry name" value="MscS_channel_C_sf"/>
</dbReference>
<comment type="similarity">
    <text evidence="2">Belongs to the MscS (TC 1.A.23) family.</text>
</comment>
<dbReference type="GO" id="GO:0005886">
    <property type="term" value="C:plasma membrane"/>
    <property type="evidence" value="ECO:0007669"/>
    <property type="project" value="UniProtKB-SubCell"/>
</dbReference>
<dbReference type="Pfam" id="PF00924">
    <property type="entry name" value="MS_channel_2nd"/>
    <property type="match status" value="1"/>
</dbReference>
<dbReference type="Pfam" id="PF21088">
    <property type="entry name" value="MS_channel_1st"/>
    <property type="match status" value="1"/>
</dbReference>
<evidence type="ECO:0000256" key="6">
    <source>
        <dbReference type="ARBA" id="ARBA00023136"/>
    </source>
</evidence>
<reference evidence="12" key="1">
    <citation type="submission" date="2016-10" db="EMBL/GenBank/DDBJ databases">
        <authorList>
            <person name="Varghese N."/>
            <person name="Submissions S."/>
        </authorList>
    </citation>
    <scope>NUCLEOTIDE SEQUENCE [LARGE SCALE GENOMIC DNA]</scope>
    <source>
        <strain evidence="12">DSM 45722</strain>
    </source>
</reference>
<keyword evidence="4 7" id="KW-0812">Transmembrane</keyword>
<protein>
    <submittedName>
        <fullName evidence="11">Small conductance mechanosensitive channel</fullName>
    </submittedName>
</protein>
<dbReference type="PANTHER" id="PTHR30460:SF0">
    <property type="entry name" value="MODERATE CONDUCTANCE MECHANOSENSITIVE CHANNEL YBIO"/>
    <property type="match status" value="1"/>
</dbReference>
<dbReference type="STRING" id="1960309.SAMN03159343_1357"/>
<dbReference type="Proteomes" id="UP000198981">
    <property type="component" value="Unassembled WGS sequence"/>
</dbReference>
<feature type="domain" description="Mechanosensitive ion channel transmembrane helices 2/3" evidence="10">
    <location>
        <begin position="77"/>
        <end position="117"/>
    </location>
</feature>
<evidence type="ECO:0000313" key="12">
    <source>
        <dbReference type="Proteomes" id="UP000198981"/>
    </source>
</evidence>
<name>A0A1G4XSH7_9ACTN</name>
<dbReference type="InterPro" id="IPR049142">
    <property type="entry name" value="MS_channel_1st"/>
</dbReference>
<gene>
    <name evidence="11" type="ORF">SAMN03159343_1357</name>
</gene>
<dbReference type="InterPro" id="IPR011014">
    <property type="entry name" value="MscS_channel_TM-2"/>
</dbReference>
<keyword evidence="3" id="KW-1003">Cell membrane</keyword>
<proteinExistence type="inferred from homology"/>
<comment type="subcellular location">
    <subcellularLocation>
        <location evidence="1">Cell membrane</location>
        <topology evidence="1">Multi-pass membrane protein</topology>
    </subcellularLocation>
</comment>
<evidence type="ECO:0000259" key="9">
    <source>
        <dbReference type="Pfam" id="PF21082"/>
    </source>
</evidence>
<evidence type="ECO:0000256" key="2">
    <source>
        <dbReference type="ARBA" id="ARBA00008017"/>
    </source>
</evidence>
<dbReference type="InterPro" id="IPR006685">
    <property type="entry name" value="MscS_channel_2nd"/>
</dbReference>
<feature type="transmembrane region" description="Helical" evidence="7">
    <location>
        <begin position="73"/>
        <end position="95"/>
    </location>
</feature>
<dbReference type="FunFam" id="2.30.30.60:FF:000001">
    <property type="entry name" value="MscS Mechanosensitive ion channel"/>
    <property type="match status" value="1"/>
</dbReference>
<dbReference type="InterPro" id="IPR010920">
    <property type="entry name" value="LSM_dom_sf"/>
</dbReference>
<evidence type="ECO:0000259" key="10">
    <source>
        <dbReference type="Pfam" id="PF21088"/>
    </source>
</evidence>
<dbReference type="PANTHER" id="PTHR30460">
    <property type="entry name" value="MODERATE CONDUCTANCE MECHANOSENSITIVE CHANNEL YBIO"/>
    <property type="match status" value="1"/>
</dbReference>
<dbReference type="Gene3D" id="1.10.287.1260">
    <property type="match status" value="1"/>
</dbReference>
<dbReference type="OrthoDB" id="4638917at2"/>
<dbReference type="InterPro" id="IPR045276">
    <property type="entry name" value="YbiO_bact"/>
</dbReference>
<dbReference type="AlphaFoldDB" id="A0A1G4XSH7"/>
<dbReference type="SUPFAM" id="SSF82861">
    <property type="entry name" value="Mechanosensitive channel protein MscS (YggB), transmembrane region"/>
    <property type="match status" value="1"/>
</dbReference>
<feature type="domain" description="Mechanosensitive ion channel MscS C-terminal" evidence="9">
    <location>
        <begin position="195"/>
        <end position="280"/>
    </location>
</feature>
<dbReference type="EMBL" id="FMUH01000002">
    <property type="protein sequence ID" value="SCX44117.1"/>
    <property type="molecule type" value="Genomic_DNA"/>
</dbReference>
<evidence type="ECO:0000256" key="5">
    <source>
        <dbReference type="ARBA" id="ARBA00022989"/>
    </source>
</evidence>
<evidence type="ECO:0000256" key="7">
    <source>
        <dbReference type="SAM" id="Phobius"/>
    </source>
</evidence>
<accession>A0A1G4XSH7</accession>
<dbReference type="GO" id="GO:0008381">
    <property type="term" value="F:mechanosensitive monoatomic ion channel activity"/>
    <property type="evidence" value="ECO:0007669"/>
    <property type="project" value="InterPro"/>
</dbReference>
<evidence type="ECO:0000313" key="11">
    <source>
        <dbReference type="EMBL" id="SCX44117.1"/>
    </source>
</evidence>
<keyword evidence="12" id="KW-1185">Reference proteome</keyword>
<dbReference type="Gene3D" id="2.30.30.60">
    <property type="match status" value="1"/>
</dbReference>
<organism evidence="11 12">
    <name type="scientific">Klenkia marina</name>
    <dbReference type="NCBI Taxonomy" id="1960309"/>
    <lineage>
        <taxon>Bacteria</taxon>
        <taxon>Bacillati</taxon>
        <taxon>Actinomycetota</taxon>
        <taxon>Actinomycetes</taxon>
        <taxon>Geodermatophilales</taxon>
        <taxon>Geodermatophilaceae</taxon>
        <taxon>Klenkia</taxon>
    </lineage>
</organism>
<evidence type="ECO:0000256" key="1">
    <source>
        <dbReference type="ARBA" id="ARBA00004651"/>
    </source>
</evidence>
<dbReference type="RefSeq" id="WP_092801427.1">
    <property type="nucleotide sequence ID" value="NZ_FMUH01000002.1"/>
</dbReference>